<keyword evidence="2" id="KW-1185">Reference proteome</keyword>
<reference evidence="1" key="1">
    <citation type="submission" date="2023-04" db="EMBL/GenBank/DDBJ databases">
        <title>Draft Genome sequencing of Naganishia species isolated from polar environments using Oxford Nanopore Technology.</title>
        <authorList>
            <person name="Leo P."/>
            <person name="Venkateswaran K."/>
        </authorList>
    </citation>
    <scope>NUCLEOTIDE SEQUENCE</scope>
    <source>
        <strain evidence="1">MNA-CCFEE 5425</strain>
    </source>
</reference>
<gene>
    <name evidence="1" type="ORF">QFC22_001975</name>
</gene>
<proteinExistence type="predicted"/>
<dbReference type="EMBL" id="JASBWU010000004">
    <property type="protein sequence ID" value="KAJ9122546.1"/>
    <property type="molecule type" value="Genomic_DNA"/>
</dbReference>
<evidence type="ECO:0000313" key="1">
    <source>
        <dbReference type="EMBL" id="KAJ9122546.1"/>
    </source>
</evidence>
<accession>A0ACC2XHL4</accession>
<name>A0ACC2XHL4_9TREE</name>
<evidence type="ECO:0000313" key="2">
    <source>
        <dbReference type="Proteomes" id="UP001243375"/>
    </source>
</evidence>
<organism evidence="1 2">
    <name type="scientific">Naganishia vaughanmartiniae</name>
    <dbReference type="NCBI Taxonomy" id="1424756"/>
    <lineage>
        <taxon>Eukaryota</taxon>
        <taxon>Fungi</taxon>
        <taxon>Dikarya</taxon>
        <taxon>Basidiomycota</taxon>
        <taxon>Agaricomycotina</taxon>
        <taxon>Tremellomycetes</taxon>
        <taxon>Filobasidiales</taxon>
        <taxon>Filobasidiaceae</taxon>
        <taxon>Naganishia</taxon>
    </lineage>
</organism>
<comment type="caution">
    <text evidence="1">The sequence shown here is derived from an EMBL/GenBank/DDBJ whole genome shotgun (WGS) entry which is preliminary data.</text>
</comment>
<sequence>MARPQARQRYNAKARQSTLGGSSHKKRRKTKVNDSEEEHDGEESDFEGIADGNEEIEAVQEDDQERKKQLKLETMRKQLVPEETPMSSKKRKRLDTYIAKKLKQEEMQESLRIIAANQLAPTTQAPSSVQGSSSKLSTLGIKSTKTLGQFPLNPLSAIELAERREDLTVRKAMKGVPGGATGKKGRRARKGAYENMDIGGGDEEDVSDDEGGSGDDGKPVVEDERSAKKRKKAERNGIVQTVNEGGVVGDTGKEKGYAMIDTAPSARPLKSSRTTSKVPAGNRKDSSPPAAAESSDFDSSDSENDTSDEKSASPPITKQQETTGISSVVEPSLQPAVQEDEQPAVPVVTATPAIGAVGSALRRGADGEVLGPRIVERKPKIKTVRMTGQERRLLRKRQAMVDAAEEFGINEDDEDDSEDGSDLEMEDGDDEDDSDADDSDSDEESDDGNEEDSEEESDDEASDSEGSTTEDPSGPLSEARASKFKQWALKETAVALAPDLLALNKTMDQAVSQAGPEPVHPKAGPLGGRYSIPSTSLLSRGPAPISDGAPVAEPKPSTVRPKINRRPSVTESRQGLPVVAEEQPVMEAILLNPVVIICGETGSGKTTQVPQMLYEAGFGIAGSDNPGMIAVTQPRRVAAVSLSIRVASELNLPPNSRVVAHQIRYSSTTSKETAIKFMTDGVILRELAADFLLKRYSVVVVDEAHERGVNTDVLIGVLSRVAKLREKLWRERKDGVKPLRIVIMSATLRVSDFAANPTLFATPPPIIEIAARQHPVTTHFNRRTPNDYVTEAYKKVVKIHARLPPGGVLVFMTGQGEISALCRKLAKRFGKKAIEERKKAKTLASQGAADSVRDEAARAWEDGESEATSISGKSVAVIDAALEVEDLDIGYGDDLAGDVDDGADIEETNPDPDALDSDDEDDEDAKLGIDKEESEIPLHILPLYSLLSNEQQLKVFKPPPEGSRLVIVATNVAETSLTIPGIKYVVDAGRVKERQYDANTGVQSFQVAWVSKASAAQRAGRAGRTGPGHCYRLYSSAMFENHFEAFSKPEILRMPIEGIMLTMKSMNIDAVVNFPFPTPPDRQGLRRAEMLLTHLGALERATKTMLVRGVEKSGTVGGKITDLGKAMSTFPVTPRFAKMLVIGQQHGCLPYIIAIVSALSVGDPFLREEALGLQPEDEAEQNRELEEEIPELSHIKSADIQAKEERKAKRRAFYKSQQRYMALGNGSSDLFKLVALLGAYDYEGSNPNFCGNNFVRAKANTAIKETQQLRQQITSIAAAQMPTAKLDPAAKLKPPTDTQLKVIRQILCAGFIDQVAVRKDLTTKSSAAGSRFETTKGIPYRALGVPEDVFIHPSSSLSGGPPPDFVVFGEVVRTSKVWIRTITKINPAWLAILGKSMCTFSRPLEMPSTAAQAKGNAAVTGKKVVGKTNAETRDAYVTPHFGDLGVDLPVMKVIQRLEKGRWITDI</sequence>
<protein>
    <submittedName>
        <fullName evidence="1">Uncharacterized protein</fullName>
    </submittedName>
</protein>
<dbReference type="Proteomes" id="UP001243375">
    <property type="component" value="Unassembled WGS sequence"/>
</dbReference>